<keyword evidence="3" id="KW-1185">Reference proteome</keyword>
<name>A0A1H4F9F7_9BURK</name>
<dbReference type="EMBL" id="FNRQ01000004">
    <property type="protein sequence ID" value="SEA93934.1"/>
    <property type="molecule type" value="Genomic_DNA"/>
</dbReference>
<feature type="transmembrane region" description="Helical" evidence="1">
    <location>
        <begin position="44"/>
        <end position="65"/>
    </location>
</feature>
<dbReference type="STRING" id="83784.SAMN05192564_104202"/>
<dbReference type="OrthoDB" id="9812802at2"/>
<reference evidence="3" key="1">
    <citation type="submission" date="2016-10" db="EMBL/GenBank/DDBJ databases">
        <authorList>
            <person name="Varghese N."/>
            <person name="Submissions S."/>
        </authorList>
    </citation>
    <scope>NUCLEOTIDE SEQUENCE [LARGE SCALE GENOMIC DNA]</scope>
    <source>
        <strain evidence="3">LMG 24000</strain>
    </source>
</reference>
<accession>A0A1H4F9F7</accession>
<protein>
    <submittedName>
        <fullName evidence="2">Uncharacterized protein</fullName>
    </submittedName>
</protein>
<keyword evidence="1" id="KW-0472">Membrane</keyword>
<keyword evidence="1" id="KW-0812">Transmembrane</keyword>
<keyword evidence="1" id="KW-1133">Transmembrane helix</keyword>
<gene>
    <name evidence="2" type="ORF">SAMN05192564_104202</name>
</gene>
<evidence type="ECO:0000256" key="1">
    <source>
        <dbReference type="SAM" id="Phobius"/>
    </source>
</evidence>
<evidence type="ECO:0000313" key="3">
    <source>
        <dbReference type="Proteomes" id="UP000198638"/>
    </source>
</evidence>
<dbReference type="RefSeq" id="WP_090534289.1">
    <property type="nucleotide sequence ID" value="NZ_FNRQ01000004.1"/>
</dbReference>
<proteinExistence type="predicted"/>
<evidence type="ECO:0000313" key="2">
    <source>
        <dbReference type="EMBL" id="SEA93934.1"/>
    </source>
</evidence>
<sequence length="85" mass="9501">MNAGSWIRQFHRWVSVIFTLTVIANFVAMALGNHPPPPWVTYAPLLPLALLLLTGLYLFVLPYFSGNLTRHGPWRSAGDQKTPLA</sequence>
<feature type="transmembrane region" description="Helical" evidence="1">
    <location>
        <begin position="12"/>
        <end position="32"/>
    </location>
</feature>
<organism evidence="2 3">
    <name type="scientific">Paraburkholderia sartisoli</name>
    <dbReference type="NCBI Taxonomy" id="83784"/>
    <lineage>
        <taxon>Bacteria</taxon>
        <taxon>Pseudomonadati</taxon>
        <taxon>Pseudomonadota</taxon>
        <taxon>Betaproteobacteria</taxon>
        <taxon>Burkholderiales</taxon>
        <taxon>Burkholderiaceae</taxon>
        <taxon>Paraburkholderia</taxon>
    </lineage>
</organism>
<dbReference type="Proteomes" id="UP000198638">
    <property type="component" value="Unassembled WGS sequence"/>
</dbReference>
<dbReference type="AlphaFoldDB" id="A0A1H4F9F7"/>